<feature type="binding site" evidence="14">
    <location>
        <position position="104"/>
    </location>
    <ligand>
        <name>[4Fe-4S] cluster</name>
        <dbReference type="ChEBI" id="CHEBI:49883"/>
        <note>4Fe-4S-S-AdoMet</note>
    </ligand>
</feature>
<dbReference type="InterPro" id="IPR013785">
    <property type="entry name" value="Aldolase_TIM"/>
</dbReference>
<dbReference type="InterPro" id="IPR003739">
    <property type="entry name" value="Lys_aminomutase/Glu_NH3_mut"/>
</dbReference>
<protein>
    <recommendedName>
        <fullName evidence="5">L-lysine 2,3-aminomutase</fullName>
    </recommendedName>
    <alternativeName>
        <fullName evidence="13">EF-P post-translational modification enzyme B</fullName>
    </alternativeName>
</protein>
<dbReference type="PANTHER" id="PTHR30538:SF1">
    <property type="entry name" value="L-LYSINE 2,3-AMINOMUTASE"/>
    <property type="match status" value="1"/>
</dbReference>
<dbReference type="GO" id="GO:0051539">
    <property type="term" value="F:4 iron, 4 sulfur cluster binding"/>
    <property type="evidence" value="ECO:0007669"/>
    <property type="project" value="UniProtKB-KW"/>
</dbReference>
<keyword evidence="9 15" id="KW-0663">Pyridoxal phosphate</keyword>
<comment type="caution">
    <text evidence="18">The sequence shown here is derived from an EMBL/GenBank/DDBJ whole genome shotgun (WGS) entry which is preliminary data.</text>
</comment>
<keyword evidence="12 18" id="KW-0413">Isomerase</keyword>
<dbReference type="NCBIfam" id="TIGR03821">
    <property type="entry name" value="EFP_modif_epmB"/>
    <property type="match status" value="1"/>
</dbReference>
<comment type="catalytic activity">
    <reaction evidence="1">
        <text>L-lysine = D-beta-lysine</text>
        <dbReference type="Rhea" id="RHEA:44148"/>
        <dbReference type="ChEBI" id="CHEBI:32551"/>
        <dbReference type="ChEBI" id="CHEBI:84138"/>
    </reaction>
</comment>
<dbReference type="PROSITE" id="PS51918">
    <property type="entry name" value="RADICAL_SAM"/>
    <property type="match status" value="1"/>
</dbReference>
<proteinExistence type="inferred from homology"/>
<evidence type="ECO:0000256" key="16">
    <source>
        <dbReference type="SAM" id="MobiDB-lite"/>
    </source>
</evidence>
<comment type="cofactor">
    <cofactor evidence="2 15">
        <name>pyridoxal 5'-phosphate</name>
        <dbReference type="ChEBI" id="CHEBI:597326"/>
    </cofactor>
</comment>
<evidence type="ECO:0000256" key="7">
    <source>
        <dbReference type="ARBA" id="ARBA00022691"/>
    </source>
</evidence>
<evidence type="ECO:0000256" key="9">
    <source>
        <dbReference type="ARBA" id="ARBA00022898"/>
    </source>
</evidence>
<feature type="modified residue" description="N6-(pyridoxal phosphate)lysine" evidence="15">
    <location>
        <position position="314"/>
    </location>
</feature>
<evidence type="ECO:0000256" key="6">
    <source>
        <dbReference type="ARBA" id="ARBA00022485"/>
    </source>
</evidence>
<dbReference type="SFLD" id="SFLDS00029">
    <property type="entry name" value="Radical_SAM"/>
    <property type="match status" value="1"/>
</dbReference>
<evidence type="ECO:0000313" key="18">
    <source>
        <dbReference type="EMBL" id="KAA1257905.1"/>
    </source>
</evidence>
<dbReference type="EMBL" id="VRLW01000001">
    <property type="protein sequence ID" value="KAA1257905.1"/>
    <property type="molecule type" value="Genomic_DNA"/>
</dbReference>
<dbReference type="GO" id="GO:0016853">
    <property type="term" value="F:isomerase activity"/>
    <property type="evidence" value="ECO:0007669"/>
    <property type="project" value="UniProtKB-KW"/>
</dbReference>
<evidence type="ECO:0000256" key="8">
    <source>
        <dbReference type="ARBA" id="ARBA00022723"/>
    </source>
</evidence>
<feature type="domain" description="Radical SAM core" evidence="17">
    <location>
        <begin position="90"/>
        <end position="300"/>
    </location>
</feature>
<evidence type="ECO:0000256" key="1">
    <source>
        <dbReference type="ARBA" id="ARBA00001352"/>
    </source>
</evidence>
<dbReference type="PIRSF" id="PIRSF004911">
    <property type="entry name" value="DUF160"/>
    <property type="match status" value="1"/>
</dbReference>
<dbReference type="InterPro" id="IPR022462">
    <property type="entry name" value="EpmB"/>
</dbReference>
<evidence type="ECO:0000256" key="12">
    <source>
        <dbReference type="ARBA" id="ARBA00023235"/>
    </source>
</evidence>
<dbReference type="PANTHER" id="PTHR30538">
    <property type="entry name" value="LYSINE 2,3-AMINOMUTASE-RELATED"/>
    <property type="match status" value="1"/>
</dbReference>
<evidence type="ECO:0000313" key="19">
    <source>
        <dbReference type="Proteomes" id="UP000322699"/>
    </source>
</evidence>
<evidence type="ECO:0000256" key="14">
    <source>
        <dbReference type="PIRSR" id="PIRSR004911-1"/>
    </source>
</evidence>
<dbReference type="GO" id="GO:0046872">
    <property type="term" value="F:metal ion binding"/>
    <property type="evidence" value="ECO:0007669"/>
    <property type="project" value="UniProtKB-KW"/>
</dbReference>
<reference evidence="18 19" key="1">
    <citation type="submission" date="2019-08" db="EMBL/GenBank/DDBJ databases">
        <title>Deep-cultivation of Planctomycetes and their phenomic and genomic characterization uncovers novel biology.</title>
        <authorList>
            <person name="Wiegand S."/>
            <person name="Jogler M."/>
            <person name="Boedeker C."/>
            <person name="Pinto D."/>
            <person name="Vollmers J."/>
            <person name="Rivas-Marin E."/>
            <person name="Kohn T."/>
            <person name="Peeters S.H."/>
            <person name="Heuer A."/>
            <person name="Rast P."/>
            <person name="Oberbeckmann S."/>
            <person name="Bunk B."/>
            <person name="Jeske O."/>
            <person name="Meyerdierks A."/>
            <person name="Storesund J.E."/>
            <person name="Kallscheuer N."/>
            <person name="Luecker S."/>
            <person name="Lage O.M."/>
            <person name="Pohl T."/>
            <person name="Merkel B.J."/>
            <person name="Hornburger P."/>
            <person name="Mueller R.-W."/>
            <person name="Bruemmer F."/>
            <person name="Labrenz M."/>
            <person name="Spormann A.M."/>
            <person name="Op Den Camp H."/>
            <person name="Overmann J."/>
            <person name="Amann R."/>
            <person name="Jetten M.S.M."/>
            <person name="Mascher T."/>
            <person name="Medema M.H."/>
            <person name="Devos D.P."/>
            <person name="Kaster A.-K."/>
            <person name="Ovreas L."/>
            <person name="Rohde M."/>
            <person name="Galperin M.Y."/>
            <person name="Jogler C."/>
        </authorList>
    </citation>
    <scope>NUCLEOTIDE SEQUENCE [LARGE SCALE GENOMIC DNA]</scope>
    <source>
        <strain evidence="18 19">LF1</strain>
    </source>
</reference>
<dbReference type="Proteomes" id="UP000322699">
    <property type="component" value="Unassembled WGS sequence"/>
</dbReference>
<keyword evidence="6 14" id="KW-0004">4Fe-4S</keyword>
<gene>
    <name evidence="18" type="primary">epmB</name>
    <name evidence="18" type="ORF">LF1_03950</name>
</gene>
<dbReference type="AlphaFoldDB" id="A0A5B1CDD9"/>
<evidence type="ECO:0000256" key="13">
    <source>
        <dbReference type="ARBA" id="ARBA00030756"/>
    </source>
</evidence>
<keyword evidence="10" id="KW-0408">Iron</keyword>
<name>A0A5B1CDD9_9BACT</name>
<organism evidence="18 19">
    <name type="scientific">Rubripirellula obstinata</name>
    <dbReference type="NCBI Taxonomy" id="406547"/>
    <lineage>
        <taxon>Bacteria</taxon>
        <taxon>Pseudomonadati</taxon>
        <taxon>Planctomycetota</taxon>
        <taxon>Planctomycetia</taxon>
        <taxon>Pirellulales</taxon>
        <taxon>Pirellulaceae</taxon>
        <taxon>Rubripirellula</taxon>
    </lineage>
</organism>
<sequence>MKRAIRDSGTLCEAVGLSDSNDSARKIGGENQFPTFVPLEFLGRLNPGDPADPLLRQVLPVTQEDENADPRFVTDPVGDQASMVASGLMHKYNGRTLMITTGACGVHCRYCFRREFPYSENRAHDWTPALEYIRANPTIDEVILSGGDPLTLVDTKLFDLFTHIESIDHVRRLRIHSRMPVVIPQRVTADLIDRLDQSRLAVWMVIHANHAAELDTLVLDRIDAMIRGGITVLNQAVLLRGINDNADALTELCEKLINAQVMPYYLHQLDRVRGAAHFEVPTQRGLELIEVLRQRLPGYAVPQYVTEQAGEPSKSPVGQVLSKSKVL</sequence>
<feature type="binding site" evidence="14">
    <location>
        <position position="108"/>
    </location>
    <ligand>
        <name>[4Fe-4S] cluster</name>
        <dbReference type="ChEBI" id="CHEBI:49883"/>
        <note>4Fe-4S-S-AdoMet</note>
    </ligand>
</feature>
<dbReference type="InterPro" id="IPR058240">
    <property type="entry name" value="rSAM_sf"/>
</dbReference>
<keyword evidence="7" id="KW-0949">S-adenosyl-L-methionine</keyword>
<evidence type="ECO:0000256" key="11">
    <source>
        <dbReference type="ARBA" id="ARBA00023014"/>
    </source>
</evidence>
<evidence type="ECO:0000256" key="15">
    <source>
        <dbReference type="PIRSR" id="PIRSR603739-50"/>
    </source>
</evidence>
<evidence type="ECO:0000259" key="17">
    <source>
        <dbReference type="PROSITE" id="PS51918"/>
    </source>
</evidence>
<dbReference type="SFLD" id="SFLDG01070">
    <property type="entry name" value="PLP-dependent"/>
    <property type="match status" value="1"/>
</dbReference>
<dbReference type="CDD" id="cd01335">
    <property type="entry name" value="Radical_SAM"/>
    <property type="match status" value="1"/>
</dbReference>
<dbReference type="InterPro" id="IPR007197">
    <property type="entry name" value="rSAM"/>
</dbReference>
<evidence type="ECO:0000256" key="2">
    <source>
        <dbReference type="ARBA" id="ARBA00001933"/>
    </source>
</evidence>
<dbReference type="SUPFAM" id="SSF102114">
    <property type="entry name" value="Radical SAM enzymes"/>
    <property type="match status" value="1"/>
</dbReference>
<accession>A0A5B1CDD9</accession>
<evidence type="ECO:0000256" key="5">
    <source>
        <dbReference type="ARBA" id="ARBA00022363"/>
    </source>
</evidence>
<comment type="cofactor">
    <cofactor evidence="3">
        <name>[4Fe-4S] cluster</name>
        <dbReference type="ChEBI" id="CHEBI:49883"/>
    </cofactor>
</comment>
<comment type="similarity">
    <text evidence="4">Belongs to the radical SAM superfamily. KamA family.</text>
</comment>
<dbReference type="NCBIfam" id="TIGR00238">
    <property type="entry name" value="KamA family radical SAM protein"/>
    <property type="match status" value="1"/>
</dbReference>
<keyword evidence="19" id="KW-1185">Reference proteome</keyword>
<keyword evidence="11 14" id="KW-0411">Iron-sulfur</keyword>
<keyword evidence="8 14" id="KW-0479">Metal-binding</keyword>
<feature type="region of interest" description="Disordered" evidence="16">
    <location>
        <begin position="307"/>
        <end position="327"/>
    </location>
</feature>
<evidence type="ECO:0000256" key="10">
    <source>
        <dbReference type="ARBA" id="ARBA00023004"/>
    </source>
</evidence>
<dbReference type="SFLD" id="SFLDF00314">
    <property type="entry name" value="L-lysine_2_3-aminomutase_(yjeK"/>
    <property type="match status" value="1"/>
</dbReference>
<dbReference type="Gene3D" id="3.20.20.70">
    <property type="entry name" value="Aldolase class I"/>
    <property type="match status" value="1"/>
</dbReference>
<evidence type="ECO:0000256" key="4">
    <source>
        <dbReference type="ARBA" id="ARBA00008703"/>
    </source>
</evidence>
<feature type="binding site" evidence="14">
    <location>
        <position position="111"/>
    </location>
    <ligand>
        <name>[4Fe-4S] cluster</name>
        <dbReference type="ChEBI" id="CHEBI:49883"/>
        <note>4Fe-4S-S-AdoMet</note>
    </ligand>
</feature>
<evidence type="ECO:0000256" key="3">
    <source>
        <dbReference type="ARBA" id="ARBA00001966"/>
    </source>
</evidence>